<evidence type="ECO:0000313" key="3">
    <source>
        <dbReference type="Proteomes" id="UP000634476"/>
    </source>
</evidence>
<reference evidence="2" key="1">
    <citation type="submission" date="2021-01" db="EMBL/GenBank/DDBJ databases">
        <title>Whole genome shotgun sequence of Planobispora takensis NBRC 109077.</title>
        <authorList>
            <person name="Komaki H."/>
            <person name="Tamura T."/>
        </authorList>
    </citation>
    <scope>NUCLEOTIDE SEQUENCE</scope>
    <source>
        <strain evidence="2">NBRC 109077</strain>
    </source>
</reference>
<evidence type="ECO:0000313" key="2">
    <source>
        <dbReference type="EMBL" id="GII05238.1"/>
    </source>
</evidence>
<organism evidence="2 3">
    <name type="scientific">Planobispora takensis</name>
    <dbReference type="NCBI Taxonomy" id="1367882"/>
    <lineage>
        <taxon>Bacteria</taxon>
        <taxon>Bacillati</taxon>
        <taxon>Actinomycetota</taxon>
        <taxon>Actinomycetes</taxon>
        <taxon>Streptosporangiales</taxon>
        <taxon>Streptosporangiaceae</taxon>
        <taxon>Planobispora</taxon>
    </lineage>
</organism>
<comment type="caution">
    <text evidence="2">The sequence shown here is derived from an EMBL/GenBank/DDBJ whole genome shotgun (WGS) entry which is preliminary data.</text>
</comment>
<dbReference type="RefSeq" id="WP_203879458.1">
    <property type="nucleotide sequence ID" value="NZ_BOOK01000064.1"/>
</dbReference>
<evidence type="ECO:0000256" key="1">
    <source>
        <dbReference type="SAM" id="MobiDB-lite"/>
    </source>
</evidence>
<feature type="compositionally biased region" description="Low complexity" evidence="1">
    <location>
        <begin position="70"/>
        <end position="84"/>
    </location>
</feature>
<evidence type="ECO:0008006" key="4">
    <source>
        <dbReference type="Google" id="ProtNLM"/>
    </source>
</evidence>
<feature type="compositionally biased region" description="Low complexity" evidence="1">
    <location>
        <begin position="95"/>
        <end position="157"/>
    </location>
</feature>
<keyword evidence="3" id="KW-1185">Reference proteome</keyword>
<gene>
    <name evidence="2" type="ORF">Pta02_72460</name>
</gene>
<accession>A0A8J3T6W8</accession>
<feature type="region of interest" description="Disordered" evidence="1">
    <location>
        <begin position="45"/>
        <end position="157"/>
    </location>
</feature>
<dbReference type="AlphaFoldDB" id="A0A8J3T6W8"/>
<name>A0A8J3T6W8_9ACTN</name>
<dbReference type="EMBL" id="BOOK01000064">
    <property type="protein sequence ID" value="GII05238.1"/>
    <property type="molecule type" value="Genomic_DNA"/>
</dbReference>
<protein>
    <recommendedName>
        <fullName evidence="4">Secreted protein</fullName>
    </recommendedName>
</protein>
<sequence>MRQKLGFVAVWVGATVMATSVAWFGVRDVLHRGVFDDVKIEPLSAADGRTGEAPPPIEPADFLGTPAVSPSPGESGTPTPAARPRPARSEQAGGTSARPRTSPSPRRSSSSPGIKPVPARTSPTTTRTTSAPRPARTTSAPKAAQTTSAPQPATQAAANQNVRVVQVKGGTVSFTIENGACRLVSAVPVSGYQTRISQADGWIRVDLFQGDHGSSAFCIGHENRTDTWEY</sequence>
<proteinExistence type="predicted"/>
<dbReference type="Proteomes" id="UP000634476">
    <property type="component" value="Unassembled WGS sequence"/>
</dbReference>